<proteinExistence type="inferred from homology"/>
<dbReference type="InterPro" id="IPR009080">
    <property type="entry name" value="tRNAsynth_Ia_anticodon-bd"/>
</dbReference>
<keyword evidence="5 9" id="KW-0648">Protein biosynthesis</keyword>
<dbReference type="InterPro" id="IPR014729">
    <property type="entry name" value="Rossmann-like_a/b/a_fold"/>
</dbReference>
<dbReference type="InterPro" id="IPR013155">
    <property type="entry name" value="M/V/L/I-tRNA-synth_anticd-bd"/>
</dbReference>
<gene>
    <name evidence="12" type="ORF">B7O98_02460</name>
</gene>
<dbReference type="GO" id="GO:0006428">
    <property type="term" value="P:isoleucyl-tRNA aminoacylation"/>
    <property type="evidence" value="ECO:0007669"/>
    <property type="project" value="UniProtKB-UniRule"/>
</dbReference>
<reference evidence="12 13" key="1">
    <citation type="journal article" date="2018" name="Syst. Appl. Microbiol.">
        <title>A new symbiotic nanoarchaeote (Candidatus Nanoclepta minutus) and its host (Zestosphaera tikiterensis gen. nov., sp. nov.) from a New Zealand hot spring.</title>
        <authorList>
            <person name="St John E."/>
            <person name="Liu Y."/>
            <person name="Podar M."/>
            <person name="Stott M.B."/>
            <person name="Meneghin J."/>
            <person name="Chen Z."/>
            <person name="Lagutin K."/>
            <person name="Mitchell K."/>
            <person name="Reysenbach A.L."/>
        </authorList>
    </citation>
    <scope>NUCLEOTIDE SEQUENCE [LARGE SCALE GENOMIC DNA]</scope>
    <source>
        <strain evidence="12">NZ3</strain>
    </source>
</reference>
<dbReference type="NCBIfam" id="TIGR00392">
    <property type="entry name" value="ileS"/>
    <property type="match status" value="1"/>
</dbReference>
<evidence type="ECO:0000256" key="6">
    <source>
        <dbReference type="ARBA" id="ARBA00023146"/>
    </source>
</evidence>
<name>A0A2R7Y8X2_9CREN</name>
<dbReference type="EC" id="6.1.1.5" evidence="1 8"/>
<dbReference type="GO" id="GO:0002161">
    <property type="term" value="F:aminoacyl-tRNA deacylase activity"/>
    <property type="evidence" value="ECO:0007669"/>
    <property type="project" value="InterPro"/>
</dbReference>
<evidence type="ECO:0000256" key="1">
    <source>
        <dbReference type="ARBA" id="ARBA00013165"/>
    </source>
</evidence>
<dbReference type="InterPro" id="IPR002300">
    <property type="entry name" value="aa-tRNA-synth_Ia"/>
</dbReference>
<dbReference type="PANTHER" id="PTHR42780:SF1">
    <property type="entry name" value="ISOLEUCINE--TRNA LIGASE, CYTOPLASMIC"/>
    <property type="match status" value="1"/>
</dbReference>
<comment type="caution">
    <text evidence="12">The sequence shown here is derived from an EMBL/GenBank/DDBJ whole genome shotgun (WGS) entry which is preliminary data.</text>
</comment>
<dbReference type="GO" id="GO:0005737">
    <property type="term" value="C:cytoplasm"/>
    <property type="evidence" value="ECO:0007669"/>
    <property type="project" value="UniProtKB-UniRule"/>
</dbReference>
<dbReference type="InterPro" id="IPR001412">
    <property type="entry name" value="aa-tRNA-synth_I_CS"/>
</dbReference>
<dbReference type="GO" id="GO:0004822">
    <property type="term" value="F:isoleucine-tRNA ligase activity"/>
    <property type="evidence" value="ECO:0007669"/>
    <property type="project" value="UniProtKB-UniRule"/>
</dbReference>
<feature type="domain" description="Aminoacyl-tRNA synthetase class Ia" evidence="10">
    <location>
        <begin position="19"/>
        <end position="632"/>
    </location>
</feature>
<evidence type="ECO:0000256" key="3">
    <source>
        <dbReference type="ARBA" id="ARBA00022741"/>
    </source>
</evidence>
<dbReference type="SUPFAM" id="SSF52374">
    <property type="entry name" value="Nucleotidylyl transferase"/>
    <property type="match status" value="1"/>
</dbReference>
<dbReference type="Gene3D" id="1.10.730.10">
    <property type="entry name" value="Isoleucyl-tRNA Synthetase, Domain 1"/>
    <property type="match status" value="1"/>
</dbReference>
<dbReference type="InterPro" id="IPR023586">
    <property type="entry name" value="Ile-tRNA-ligase_type2"/>
</dbReference>
<evidence type="ECO:0000256" key="5">
    <source>
        <dbReference type="ARBA" id="ARBA00022917"/>
    </source>
</evidence>
<dbReference type="Pfam" id="PF00133">
    <property type="entry name" value="tRNA-synt_1"/>
    <property type="match status" value="1"/>
</dbReference>
<keyword evidence="4 9" id="KW-0067">ATP-binding</keyword>
<dbReference type="InterPro" id="IPR002301">
    <property type="entry name" value="Ile-tRNA-ligase"/>
</dbReference>
<evidence type="ECO:0000259" key="11">
    <source>
        <dbReference type="Pfam" id="PF08264"/>
    </source>
</evidence>
<keyword evidence="2 9" id="KW-0436">Ligase</keyword>
<organism evidence="12 13">
    <name type="scientific">Zestosphaera tikiterensis</name>
    <dbReference type="NCBI Taxonomy" id="1973259"/>
    <lineage>
        <taxon>Archaea</taxon>
        <taxon>Thermoproteota</taxon>
        <taxon>Thermoprotei</taxon>
        <taxon>Desulfurococcales</taxon>
        <taxon>Desulfurococcaceae</taxon>
        <taxon>Zestosphaera</taxon>
    </lineage>
</organism>
<dbReference type="Gene3D" id="3.40.50.620">
    <property type="entry name" value="HUPs"/>
    <property type="match status" value="2"/>
</dbReference>
<dbReference type="PROSITE" id="PS00178">
    <property type="entry name" value="AA_TRNA_LIGASE_I"/>
    <property type="match status" value="1"/>
</dbReference>
<evidence type="ECO:0000256" key="9">
    <source>
        <dbReference type="RuleBase" id="RU363035"/>
    </source>
</evidence>
<dbReference type="PANTHER" id="PTHR42780">
    <property type="entry name" value="SOLEUCYL-TRNA SYNTHETASE"/>
    <property type="match status" value="1"/>
</dbReference>
<feature type="domain" description="Methionyl/Valyl/Leucyl/Isoleucyl-tRNA synthetase anticodon-binding" evidence="11">
    <location>
        <begin position="690"/>
        <end position="842"/>
    </location>
</feature>
<comment type="similarity">
    <text evidence="9">Belongs to the class-I aminoacyl-tRNA synthetase family.</text>
</comment>
<dbReference type="InterPro" id="IPR009008">
    <property type="entry name" value="Val/Leu/Ile-tRNA-synth_edit"/>
</dbReference>
<dbReference type="Pfam" id="PF08264">
    <property type="entry name" value="Anticodon_1"/>
    <property type="match status" value="1"/>
</dbReference>
<evidence type="ECO:0000256" key="2">
    <source>
        <dbReference type="ARBA" id="ARBA00022598"/>
    </source>
</evidence>
<dbReference type="InterPro" id="IPR033709">
    <property type="entry name" value="Anticodon_Ile_ABEc"/>
</dbReference>
<keyword evidence="6 9" id="KW-0030">Aminoacyl-tRNA synthetase</keyword>
<dbReference type="GO" id="GO:0000049">
    <property type="term" value="F:tRNA binding"/>
    <property type="evidence" value="ECO:0007669"/>
    <property type="project" value="InterPro"/>
</dbReference>
<evidence type="ECO:0000313" key="13">
    <source>
        <dbReference type="Proteomes" id="UP000244093"/>
    </source>
</evidence>
<dbReference type="SUPFAM" id="SSF50677">
    <property type="entry name" value="ValRS/IleRS/LeuRS editing domain"/>
    <property type="match status" value="1"/>
</dbReference>
<evidence type="ECO:0000256" key="7">
    <source>
        <dbReference type="ARBA" id="ARBA00048359"/>
    </source>
</evidence>
<evidence type="ECO:0000313" key="12">
    <source>
        <dbReference type="EMBL" id="PUA33312.1"/>
    </source>
</evidence>
<dbReference type="Proteomes" id="UP000244093">
    <property type="component" value="Unassembled WGS sequence"/>
</dbReference>
<dbReference type="PRINTS" id="PR00984">
    <property type="entry name" value="TRNASYNTHILE"/>
</dbReference>
<dbReference type="SUPFAM" id="SSF47323">
    <property type="entry name" value="Anticodon-binding domain of a subclass of class I aminoacyl-tRNA synthetases"/>
    <property type="match status" value="1"/>
</dbReference>
<sequence>MSSIDLGRLKINELEKEVKEFWKRNEIPRKWRSWTGDKPIFSFLEGPPTANGVPHVGHLRGRIYKDFVLKYFKLKGFDVWAQAGWDEQGLPVEVEVEKTLGVKSKKELGSRISLEEFIRKCNELVDHYLVFWSRYATEDIALWLDLENAYETRRPKYIEHVWYLMKKAYEKGLLYEGYRVLPFCPRCETVLSDAEVDQGYEEKTSPSIIVKFKLTQDPNTYLLIWTTTPWTLVDNEAVAVNPKGMYCKYRVKDEYWILAESRSEYVFSNAGLQGVECVERFLGEKLAGLEYVHPFLEEVPTHKQHANAHKVYVAEFVSLDEGTGLVHIAPGHGPEDYELGVKHDLPITSSVEINGVFNEDGGVFKGLSVDEASKEVIKLLKGKGLLIYSGSVRHAYPHCWRCHTPLIYRADRQWFLKISAIRDELMKELSKVKIYPVKLRDRFDNWVANAKDWTISRSRFWGTPLPIWRCKDNPTKILIVGGIDELRRVAVNASEFTDDMLTHRPWIDKLRIKTDDCSEWVREPFVIDVWIDSGVAWIAGVDGLRNSELFAKLFPYNFITEAVDQTRGWFYSLLTTSVLLTGRAPYKEILIQGHVLDKYGRKMSKHLGNVIYAEDAIKKFGVDPLRLYILSTYPPGDPFMFNADEVKDSLTTMNIIWNIFRFAHTYMSLDKFNPREHTLKKLMHRSKPEDLWILSKVNTTARNFEEYIRNYSIHLAVKELTNFFIEYLSHRYLRLVRPRVWAEESEDRYVVYAVLYYVLKKALKLLAPALPHLAEALWQKFFKVYEKDLEESIHLSVFEGIDEDLINKELEEDFDLIFEVSSMVAALRNTAGLKLRWPVRKVYVGSDENVIRRLSKYLEVISFLTNSKQVELMTSLPDVCVNDSSYISTESKGLKVCIPKLLDKELLHEALSREIIRRIQVMRNKANLNVDEYIEVSISTDDPEVRTAVDVMKEYIMKEVRAQKLSEAFSDDMFIMEWDVEGVKVKIGIKRVTPT</sequence>
<evidence type="ECO:0000256" key="8">
    <source>
        <dbReference type="NCBIfam" id="TIGR00392"/>
    </source>
</evidence>
<dbReference type="EMBL" id="NBVN01000002">
    <property type="protein sequence ID" value="PUA33312.1"/>
    <property type="molecule type" value="Genomic_DNA"/>
</dbReference>
<dbReference type="Pfam" id="PF19302">
    <property type="entry name" value="DUF5915"/>
    <property type="match status" value="1"/>
</dbReference>
<keyword evidence="3 9" id="KW-0547">Nucleotide-binding</keyword>
<accession>A0A2R7Y8X2</accession>
<comment type="catalytic activity">
    <reaction evidence="7">
        <text>tRNA(Ile) + L-isoleucine + ATP = L-isoleucyl-tRNA(Ile) + AMP + diphosphate</text>
        <dbReference type="Rhea" id="RHEA:11060"/>
        <dbReference type="Rhea" id="RHEA-COMP:9666"/>
        <dbReference type="Rhea" id="RHEA-COMP:9695"/>
        <dbReference type="ChEBI" id="CHEBI:30616"/>
        <dbReference type="ChEBI" id="CHEBI:33019"/>
        <dbReference type="ChEBI" id="CHEBI:58045"/>
        <dbReference type="ChEBI" id="CHEBI:78442"/>
        <dbReference type="ChEBI" id="CHEBI:78528"/>
        <dbReference type="ChEBI" id="CHEBI:456215"/>
        <dbReference type="EC" id="6.1.1.5"/>
    </reaction>
</comment>
<evidence type="ECO:0000259" key="10">
    <source>
        <dbReference type="Pfam" id="PF00133"/>
    </source>
</evidence>
<evidence type="ECO:0000256" key="4">
    <source>
        <dbReference type="ARBA" id="ARBA00022840"/>
    </source>
</evidence>
<dbReference type="GO" id="GO:0005524">
    <property type="term" value="F:ATP binding"/>
    <property type="evidence" value="ECO:0007669"/>
    <property type="project" value="UniProtKB-KW"/>
</dbReference>
<protein>
    <recommendedName>
        <fullName evidence="1 8">Isoleucine--tRNA ligase</fullName>
        <ecNumber evidence="1 8">6.1.1.5</ecNumber>
    </recommendedName>
</protein>
<dbReference type="CDD" id="cd07961">
    <property type="entry name" value="Anticodon_Ia_Ile_ABEc"/>
    <property type="match status" value="1"/>
</dbReference>
<dbReference type="AlphaFoldDB" id="A0A2R7Y8X2"/>